<accession>A0ABP5M8K2</accession>
<evidence type="ECO:0000256" key="1">
    <source>
        <dbReference type="SAM" id="MobiDB-lite"/>
    </source>
</evidence>
<feature type="chain" id="PRO_5046145673" description="Lysyl oxidase" evidence="2">
    <location>
        <begin position="33"/>
        <end position="491"/>
    </location>
</feature>
<name>A0ABP5M8K2_9ACTN</name>
<dbReference type="Proteomes" id="UP001501020">
    <property type="component" value="Unassembled WGS sequence"/>
</dbReference>
<feature type="signal peptide" evidence="2">
    <location>
        <begin position="1"/>
        <end position="32"/>
    </location>
</feature>
<evidence type="ECO:0000313" key="3">
    <source>
        <dbReference type="EMBL" id="GAA2165397.1"/>
    </source>
</evidence>
<evidence type="ECO:0008006" key="5">
    <source>
        <dbReference type="Google" id="ProtNLM"/>
    </source>
</evidence>
<dbReference type="EMBL" id="BAAAMR010000127">
    <property type="protein sequence ID" value="GAA2165397.1"/>
    <property type="molecule type" value="Genomic_DNA"/>
</dbReference>
<keyword evidence="4" id="KW-1185">Reference proteome</keyword>
<evidence type="ECO:0000313" key="4">
    <source>
        <dbReference type="Proteomes" id="UP001501020"/>
    </source>
</evidence>
<proteinExistence type="predicted"/>
<dbReference type="Pfam" id="PF01186">
    <property type="entry name" value="Lysyl_oxidase"/>
    <property type="match status" value="1"/>
</dbReference>
<gene>
    <name evidence="3" type="ORF">GCM10009727_84050</name>
</gene>
<protein>
    <recommendedName>
        <fullName evidence="5">Lysyl oxidase</fullName>
    </recommendedName>
</protein>
<keyword evidence="2" id="KW-0732">Signal</keyword>
<comment type="caution">
    <text evidence="3">The sequence shown here is derived from an EMBL/GenBank/DDBJ whole genome shotgun (WGS) entry which is preliminary data.</text>
</comment>
<dbReference type="InterPro" id="IPR001695">
    <property type="entry name" value="Lysyl_oxidase"/>
</dbReference>
<feature type="region of interest" description="Disordered" evidence="1">
    <location>
        <begin position="239"/>
        <end position="258"/>
    </location>
</feature>
<evidence type="ECO:0000256" key="2">
    <source>
        <dbReference type="SAM" id="SignalP"/>
    </source>
</evidence>
<organism evidence="3 4">
    <name type="scientific">Actinomadura napierensis</name>
    <dbReference type="NCBI Taxonomy" id="267854"/>
    <lineage>
        <taxon>Bacteria</taxon>
        <taxon>Bacillati</taxon>
        <taxon>Actinomycetota</taxon>
        <taxon>Actinomycetes</taxon>
        <taxon>Streptosporangiales</taxon>
        <taxon>Thermomonosporaceae</taxon>
        <taxon>Actinomadura</taxon>
    </lineage>
</organism>
<sequence length="491" mass="53013">MAWNWYRTHMTSAAAVTITTALTAITPGNAEAASAAAAEPLLQLVVAQKNITLTRSRGQVFLDPGIWVASRRAPLELRVSRKGYSAPLQINQILRGPSGSTRSRRLPASVLPETPVGLKNFLRLTVKDQVGTVKATLPISFCPNTSDPARLTPTAPNSSPYPLLCGNNPFMLGHVWGVQKDWAADPTDAPPVLPLTPGKYEVTATITPAYVNLFHIPAAHASSKVEVTVVDGQDTGIHSPAPTAASTQVPPQAPPLSRARTVTNPPKDSLPDMIALPAWDISTGTESRRDLLNFAAAVWASGDAPLDIQAFRKDNGSLTMDAYQYFWRNGKVIGQAPAGSMGFESDHDHDHWHYEQFARYRLLDADQKSVVKSQKTGFCIAPTDPINLLLPHAPRQPVLGFAGRCGSPTALWVRQTLPVGWGDTYPADIEGQAFDITSVPNGTYYVEITANPQRVLHERSLTNDRTLRKVILGGAAGNRSVKVSAWHGIDG</sequence>
<reference evidence="4" key="1">
    <citation type="journal article" date="2019" name="Int. J. Syst. Evol. Microbiol.">
        <title>The Global Catalogue of Microorganisms (GCM) 10K type strain sequencing project: providing services to taxonomists for standard genome sequencing and annotation.</title>
        <authorList>
            <consortium name="The Broad Institute Genomics Platform"/>
            <consortium name="The Broad Institute Genome Sequencing Center for Infectious Disease"/>
            <person name="Wu L."/>
            <person name="Ma J."/>
        </authorList>
    </citation>
    <scope>NUCLEOTIDE SEQUENCE [LARGE SCALE GENOMIC DNA]</scope>
    <source>
        <strain evidence="4">JCM 13850</strain>
    </source>
</reference>